<organism evidence="1 2">
    <name type="scientific">Micromonospora pattaloongensis</name>
    <dbReference type="NCBI Taxonomy" id="405436"/>
    <lineage>
        <taxon>Bacteria</taxon>
        <taxon>Bacillati</taxon>
        <taxon>Actinomycetota</taxon>
        <taxon>Actinomycetes</taxon>
        <taxon>Micromonosporales</taxon>
        <taxon>Micromonosporaceae</taxon>
        <taxon>Micromonospora</taxon>
    </lineage>
</organism>
<dbReference type="AlphaFoldDB" id="A0A1H3SPV3"/>
<feature type="non-terminal residue" evidence="1">
    <location>
        <position position="28"/>
    </location>
</feature>
<dbReference type="Proteomes" id="UP000242415">
    <property type="component" value="Unassembled WGS sequence"/>
</dbReference>
<dbReference type="EMBL" id="FNPH01000013">
    <property type="protein sequence ID" value="SDZ39585.1"/>
    <property type="molecule type" value="Genomic_DNA"/>
</dbReference>
<name>A0A1H3SPV3_9ACTN</name>
<accession>A0A1H3SPV3</accession>
<sequence>MAAGLNERQLEAIAETLDLAQQLGVEVW</sequence>
<reference evidence="2" key="1">
    <citation type="submission" date="2016-10" db="EMBL/GenBank/DDBJ databases">
        <authorList>
            <person name="Varghese N."/>
            <person name="Submissions S."/>
        </authorList>
    </citation>
    <scope>NUCLEOTIDE SEQUENCE [LARGE SCALE GENOMIC DNA]</scope>
    <source>
        <strain evidence="2">DSM 45245</strain>
    </source>
</reference>
<evidence type="ECO:0000313" key="1">
    <source>
        <dbReference type="EMBL" id="SDZ39585.1"/>
    </source>
</evidence>
<gene>
    <name evidence="1" type="ORF">SAMN05444365_1131</name>
</gene>
<proteinExistence type="predicted"/>
<protein>
    <submittedName>
        <fullName evidence="1">Uncharacterized protein</fullName>
    </submittedName>
</protein>
<evidence type="ECO:0000313" key="2">
    <source>
        <dbReference type="Proteomes" id="UP000242415"/>
    </source>
</evidence>
<dbReference type="STRING" id="405436.SAMN05444365_1131"/>
<keyword evidence="2" id="KW-1185">Reference proteome</keyword>